<dbReference type="HOGENOM" id="CLU_721844_0_0_1"/>
<dbReference type="RefSeq" id="XP_007931836.1">
    <property type="nucleotide sequence ID" value="XM_007933645.1"/>
</dbReference>
<keyword evidence="4" id="KW-1185">Reference proteome</keyword>
<dbReference type="GeneID" id="19331322"/>
<name>M2ZG85_PSEFD</name>
<dbReference type="InterPro" id="IPR011205">
    <property type="entry name" value="UCP015417_vWA"/>
</dbReference>
<evidence type="ECO:0000259" key="2">
    <source>
        <dbReference type="Pfam" id="PF11443"/>
    </source>
</evidence>
<proteinExistence type="predicted"/>
<dbReference type="InterPro" id="IPR058580">
    <property type="entry name" value="DUF2828"/>
</dbReference>
<evidence type="ECO:0000256" key="1">
    <source>
        <dbReference type="SAM" id="MobiDB-lite"/>
    </source>
</evidence>
<dbReference type="VEuPathDB" id="FungiDB:MYCFIDRAFT_145840"/>
<feature type="domain" description="DUF2828" evidence="2">
    <location>
        <begin position="12"/>
        <end position="341"/>
    </location>
</feature>
<dbReference type="PANTHER" id="PTHR31373">
    <property type="entry name" value="OS06G0652100 PROTEIN"/>
    <property type="match status" value="1"/>
</dbReference>
<evidence type="ECO:0000313" key="3">
    <source>
        <dbReference type="EMBL" id="EME78149.1"/>
    </source>
</evidence>
<dbReference type="Proteomes" id="UP000016932">
    <property type="component" value="Unassembled WGS sequence"/>
</dbReference>
<dbReference type="KEGG" id="pfj:MYCFIDRAFT_145840"/>
<gene>
    <name evidence="3" type="ORF">MYCFIDRAFT_145840</name>
</gene>
<dbReference type="EMBL" id="KB446564">
    <property type="protein sequence ID" value="EME78149.1"/>
    <property type="molecule type" value="Genomic_DNA"/>
</dbReference>
<feature type="region of interest" description="Disordered" evidence="1">
    <location>
        <begin position="160"/>
        <end position="179"/>
    </location>
</feature>
<reference evidence="3 4" key="1">
    <citation type="journal article" date="2012" name="PLoS Pathog.">
        <title>Diverse lifestyles and strategies of plant pathogenesis encoded in the genomes of eighteen Dothideomycetes fungi.</title>
        <authorList>
            <person name="Ohm R.A."/>
            <person name="Feau N."/>
            <person name="Henrissat B."/>
            <person name="Schoch C.L."/>
            <person name="Horwitz B.A."/>
            <person name="Barry K.W."/>
            <person name="Condon B.J."/>
            <person name="Copeland A.C."/>
            <person name="Dhillon B."/>
            <person name="Glaser F."/>
            <person name="Hesse C.N."/>
            <person name="Kosti I."/>
            <person name="LaButti K."/>
            <person name="Lindquist E.A."/>
            <person name="Lucas S."/>
            <person name="Salamov A.A."/>
            <person name="Bradshaw R.E."/>
            <person name="Ciuffetti L."/>
            <person name="Hamelin R.C."/>
            <person name="Kema G.H.J."/>
            <person name="Lawrence C."/>
            <person name="Scott J.A."/>
            <person name="Spatafora J.W."/>
            <person name="Turgeon B.G."/>
            <person name="de Wit P.J.G.M."/>
            <person name="Zhong S."/>
            <person name="Goodwin S.B."/>
            <person name="Grigoriev I.V."/>
        </authorList>
    </citation>
    <scope>NUCLEOTIDE SEQUENCE [LARGE SCALE GENOMIC DNA]</scope>
    <source>
        <strain evidence="3 4">CIRAD86</strain>
    </source>
</reference>
<dbReference type="AlphaFoldDB" id="M2ZG85"/>
<sequence>MLTENSHATHYTLSALFYRLKTGLKGKKLKKALDRAWDIDPNATLKIIWNARSIHLGDASRETFYRAIGWLYETHPATLLVNLPWLVQPPPSKKRKIEKDESDSELDVKNGLSHGYWKDPLNILALAVRGELRVGGKFALVTNPGAGDRLIYIHIDGKRRKRSQNGSKPATRDWTPGRYQHTREAYHDTALAKLNTSSKYKALHLTIARLFVDQLKLDLDHLHSDRKAAISLCAKWAPSNKGSNDKQTCIVTSIAETLYPFSSVCPDSVDPAADRTLYLKHARNSYQTSTLSKLRAHLQIVERDISAQTFEKIVYANVPELAMKRYEEVFRRKDLERFDGYRDYEARRKWEKSGEVGFGKERKHDSVARVMGHEGYRMLKVVD</sequence>
<protein>
    <recommendedName>
        <fullName evidence="2">DUF2828 domain-containing protein</fullName>
    </recommendedName>
</protein>
<evidence type="ECO:0000313" key="4">
    <source>
        <dbReference type="Proteomes" id="UP000016932"/>
    </source>
</evidence>
<dbReference type="Pfam" id="PF11443">
    <property type="entry name" value="DUF2828"/>
    <property type="match status" value="1"/>
</dbReference>
<dbReference type="OrthoDB" id="1149618at2759"/>
<organism evidence="3 4">
    <name type="scientific">Pseudocercospora fijiensis (strain CIRAD86)</name>
    <name type="common">Black leaf streak disease fungus</name>
    <name type="synonym">Mycosphaerella fijiensis</name>
    <dbReference type="NCBI Taxonomy" id="383855"/>
    <lineage>
        <taxon>Eukaryota</taxon>
        <taxon>Fungi</taxon>
        <taxon>Dikarya</taxon>
        <taxon>Ascomycota</taxon>
        <taxon>Pezizomycotina</taxon>
        <taxon>Dothideomycetes</taxon>
        <taxon>Dothideomycetidae</taxon>
        <taxon>Mycosphaerellales</taxon>
        <taxon>Mycosphaerellaceae</taxon>
        <taxon>Pseudocercospora</taxon>
    </lineage>
</organism>
<dbReference type="eggNOG" id="ENOG502QT1I">
    <property type="taxonomic scope" value="Eukaryota"/>
</dbReference>
<accession>M2ZG85</accession>
<dbReference type="PANTHER" id="PTHR31373:SF27">
    <property type="entry name" value="TROVE DOMAIN-CONTAINING PROTEIN"/>
    <property type="match status" value="1"/>
</dbReference>